<dbReference type="InterPro" id="IPR036390">
    <property type="entry name" value="WH_DNA-bd_sf"/>
</dbReference>
<protein>
    <submittedName>
        <fullName evidence="1">Winged helix-turn-helix domain-containing protein</fullName>
    </submittedName>
</protein>
<dbReference type="RefSeq" id="WP_305999285.1">
    <property type="nucleotide sequence ID" value="NZ_JASNFN010000006.1"/>
</dbReference>
<accession>A0ABT9IAK5</accession>
<evidence type="ECO:0000313" key="1">
    <source>
        <dbReference type="EMBL" id="MDP5182602.1"/>
    </source>
</evidence>
<organism evidence="1 2">
    <name type="scientific">Blastococcus carthaginiensis</name>
    <dbReference type="NCBI Taxonomy" id="3050034"/>
    <lineage>
        <taxon>Bacteria</taxon>
        <taxon>Bacillati</taxon>
        <taxon>Actinomycetota</taxon>
        <taxon>Actinomycetes</taxon>
        <taxon>Geodermatophilales</taxon>
        <taxon>Geodermatophilaceae</taxon>
        <taxon>Blastococcus</taxon>
    </lineage>
</organism>
<reference evidence="2" key="1">
    <citation type="submission" date="2023-05" db="EMBL/GenBank/DDBJ databases">
        <title>Draft genome of Pseudofrankia sp. BMG5.37.</title>
        <authorList>
            <person name="Gtari M."/>
            <person name="Ghodhbane F."/>
            <person name="Sbissi I."/>
        </authorList>
    </citation>
    <scope>NUCLEOTIDE SEQUENCE [LARGE SCALE GENOMIC DNA]</scope>
    <source>
        <strain evidence="2">BMG 814</strain>
    </source>
</reference>
<dbReference type="CDD" id="cd00090">
    <property type="entry name" value="HTH_ARSR"/>
    <property type="match status" value="1"/>
</dbReference>
<name>A0ABT9IAK5_9ACTN</name>
<dbReference type="Proteomes" id="UP001233673">
    <property type="component" value="Unassembled WGS sequence"/>
</dbReference>
<sequence length="200" mass="21548">MLRSQVQGDLLALLFLHPQQEFSLTEVARLGGVTLSSVHHEVTRLLQAGLVRDRRVGNTRLVRADTSSVLAGPLTDLLAVTYGPRPVLSDALRGVLGVERAYIYGSWAARYSGVPGPVPNDIDLLVVGTADVDDLEDAVRPAGERLRREVNIRRVAPDTWARVERGEDASAFLATVTAAPLVPLDLDAADRRPSTAGAVR</sequence>
<gene>
    <name evidence="1" type="ORF">QOZ88_08115</name>
</gene>
<dbReference type="InterPro" id="IPR011991">
    <property type="entry name" value="ArsR-like_HTH"/>
</dbReference>
<dbReference type="Gene3D" id="1.10.10.10">
    <property type="entry name" value="Winged helix-like DNA-binding domain superfamily/Winged helix DNA-binding domain"/>
    <property type="match status" value="1"/>
</dbReference>
<comment type="caution">
    <text evidence="1">The sequence shown here is derived from an EMBL/GenBank/DDBJ whole genome shotgun (WGS) entry which is preliminary data.</text>
</comment>
<evidence type="ECO:0000313" key="2">
    <source>
        <dbReference type="Proteomes" id="UP001233673"/>
    </source>
</evidence>
<proteinExistence type="predicted"/>
<dbReference type="InterPro" id="IPR036388">
    <property type="entry name" value="WH-like_DNA-bd_sf"/>
</dbReference>
<keyword evidence="2" id="KW-1185">Reference proteome</keyword>
<dbReference type="SUPFAM" id="SSF46785">
    <property type="entry name" value="Winged helix' DNA-binding domain"/>
    <property type="match status" value="1"/>
</dbReference>
<dbReference type="EMBL" id="JASNFN010000006">
    <property type="protein sequence ID" value="MDP5182602.1"/>
    <property type="molecule type" value="Genomic_DNA"/>
</dbReference>